<dbReference type="EMBL" id="JBHIRY010000024">
    <property type="protein sequence ID" value="MFB5762791.1"/>
    <property type="molecule type" value="Genomic_DNA"/>
</dbReference>
<dbReference type="Proteomes" id="UP001580430">
    <property type="component" value="Unassembled WGS sequence"/>
</dbReference>
<protein>
    <recommendedName>
        <fullName evidence="3">Transposase</fullName>
    </recommendedName>
</protein>
<evidence type="ECO:0000313" key="1">
    <source>
        <dbReference type="EMBL" id="MFB5762791.1"/>
    </source>
</evidence>
<proteinExistence type="predicted"/>
<evidence type="ECO:0008006" key="3">
    <source>
        <dbReference type="Google" id="ProtNLM"/>
    </source>
</evidence>
<organism evidence="1 2">
    <name type="scientific">Paenibacillus medicaginis</name>
    <dbReference type="NCBI Taxonomy" id="1470560"/>
    <lineage>
        <taxon>Bacteria</taxon>
        <taxon>Bacillati</taxon>
        <taxon>Bacillota</taxon>
        <taxon>Bacilli</taxon>
        <taxon>Bacillales</taxon>
        <taxon>Paenibacillaceae</taxon>
        <taxon>Paenibacillus</taxon>
    </lineage>
</organism>
<keyword evidence="2" id="KW-1185">Reference proteome</keyword>
<evidence type="ECO:0000313" key="2">
    <source>
        <dbReference type="Proteomes" id="UP001580430"/>
    </source>
</evidence>
<gene>
    <name evidence="1" type="ORF">ACE5LO_20650</name>
</gene>
<dbReference type="RefSeq" id="WP_375521874.1">
    <property type="nucleotide sequence ID" value="NZ_JBHIRY010000024.1"/>
</dbReference>
<name>A0ABV5C5T1_9BACL</name>
<sequence length="204" mass="23461">MTARAEAEGSFPKITTKHIEARLPAAVLNQAIRDARSVYRKTVKKKKRPVLQNLVYCINNQNYSIGESAIAFPIYIGNKVKKTAFPAIITDREHQLLQQAKPGLMRIVEKSGKWYAQISLELSTPSTTDGNIMGVDVGLKVPAVAVTEEGRTCFFGNGRENKYRRRRFHSIFQELVQKNQWQTLSKWKDKEQRWMQDQDHKISR</sequence>
<accession>A0ABV5C5T1</accession>
<comment type="caution">
    <text evidence="1">The sequence shown here is derived from an EMBL/GenBank/DDBJ whole genome shotgun (WGS) entry which is preliminary data.</text>
</comment>
<reference evidence="1 2" key="1">
    <citation type="submission" date="2024-09" db="EMBL/GenBank/DDBJ databases">
        <title>Paenibacillus zeirhizospherea sp. nov., isolated from surface of the maize (Zea mays) roots in a horticulture field, Hungary.</title>
        <authorList>
            <person name="Marton D."/>
            <person name="Farkas M."/>
            <person name="Bedics A."/>
            <person name="Toth E."/>
            <person name="Tancsics A."/>
            <person name="Boka K."/>
            <person name="Marati G."/>
            <person name="Kriszt B."/>
            <person name="Cserhati M."/>
        </authorList>
    </citation>
    <scope>NUCLEOTIDE SEQUENCE [LARGE SCALE GENOMIC DNA]</scope>
    <source>
        <strain evidence="1 2">JCM 18446</strain>
    </source>
</reference>